<dbReference type="Pfam" id="PF25583">
    <property type="entry name" value="WCX"/>
    <property type="match status" value="1"/>
</dbReference>
<dbReference type="InterPro" id="IPR057727">
    <property type="entry name" value="WCX_dom"/>
</dbReference>
<feature type="domain" description="WYL" evidence="2">
    <location>
        <begin position="150"/>
        <end position="216"/>
    </location>
</feature>
<dbReference type="InterPro" id="IPR026881">
    <property type="entry name" value="WYL_dom"/>
</dbReference>
<dbReference type="PANTHER" id="PTHR34580:SF1">
    <property type="entry name" value="PROTEIN PAFC"/>
    <property type="match status" value="1"/>
</dbReference>
<dbReference type="Proteomes" id="UP000297477">
    <property type="component" value="Unassembled WGS sequence"/>
</dbReference>
<dbReference type="Pfam" id="PF19187">
    <property type="entry name" value="HTH_PafC"/>
    <property type="match status" value="1"/>
</dbReference>
<evidence type="ECO:0000256" key="1">
    <source>
        <dbReference type="SAM" id="MobiDB-lite"/>
    </source>
</evidence>
<sequence>MTSTPGERERRTSERVIALLMLLIHTRHGYTTAQIRRHVEGYAELGDEAFEKAFQRDRALLEDIGVPLSLEQPEDADARHVVDASALLLPEIDFSGAERRALLHAREVWSETRLQTEVMRAVGLLVDPGSAGEADDGLGLPRVVQRLTPNLEVFLDAAVEQQVLAFGYRTAAGAVSPQDRPRRVRIWSALEIGGAWYAAGWDLDRQGERLFRVSRVIGRPEELPGTGSDAPARPADWNPVEIRDRLLGQGEGLRDRVRLWVAPGRGHSVRLRGQAVTPTAQDGAAPGEGWELWETDRPAHDGLVQLCGGLMGVVQPSAADPDVVAEVLAAWRRVAEVHDGAPPPHPELAKPRQSRYRQGQRERVSRLLDIVGLANRAGGITKVELADRLELSPKALDADLRDLQYCGLPERLFPGWLFDVDAESDVVEVRQAVDLPAPIRLSLPEAHRLSAALDTVAQMPHADDEVAPAAVTAAARIRQVLADVGHTGATTSVRPSTGGTDDPGDAAAVVPSAADGGGAGGHEPPATPVTSFWDVHADQDTVRVLMDAVARHRVVRLRYHALHSDRTTEREVEPVQLVQSGVVLYLQGHCRTAGAMRTFRVERISAVEPTGEIAKARRRPKKTMLTPVDTTLEAVLAWHHRIRDLADDYAPRLEAQDADGRRLTRLGLLSEDAAIALAGMHAGDVEVLEPAELRQAVRDRALAALRRLETAVRL</sequence>
<dbReference type="InterPro" id="IPR043839">
    <property type="entry name" value="PafC_HTH"/>
</dbReference>
<proteinExistence type="predicted"/>
<feature type="domain" description="WCX" evidence="4">
    <location>
        <begin position="640"/>
        <end position="705"/>
    </location>
</feature>
<feature type="compositionally biased region" description="Polar residues" evidence="1">
    <location>
        <begin position="488"/>
        <end position="499"/>
    </location>
</feature>
<protein>
    <submittedName>
        <fullName evidence="5">WYL domain-containing protein</fullName>
    </submittedName>
</protein>
<dbReference type="EMBL" id="SPKT01000025">
    <property type="protein sequence ID" value="TFH98057.1"/>
    <property type="molecule type" value="Genomic_DNA"/>
</dbReference>
<accession>A0ABY2JZ58</accession>
<gene>
    <name evidence="5" type="ORF">E4A49_10465</name>
</gene>
<evidence type="ECO:0000259" key="4">
    <source>
        <dbReference type="Pfam" id="PF25583"/>
    </source>
</evidence>
<feature type="domain" description="PafC HTH" evidence="3">
    <location>
        <begin position="362"/>
        <end position="478"/>
    </location>
</feature>
<dbReference type="RefSeq" id="WP_067190580.1">
    <property type="nucleotide sequence ID" value="NZ_CP126965.1"/>
</dbReference>
<feature type="domain" description="WYL" evidence="2">
    <location>
        <begin position="541"/>
        <end position="608"/>
    </location>
</feature>
<comment type="caution">
    <text evidence="5">The sequence shown here is derived from an EMBL/GenBank/DDBJ whole genome shotgun (WGS) entry which is preliminary data.</text>
</comment>
<dbReference type="PANTHER" id="PTHR34580">
    <property type="match status" value="1"/>
</dbReference>
<dbReference type="InterPro" id="IPR051534">
    <property type="entry name" value="CBASS_pafABC_assoc_protein"/>
</dbReference>
<feature type="region of interest" description="Disordered" evidence="1">
    <location>
        <begin position="486"/>
        <end position="529"/>
    </location>
</feature>
<evidence type="ECO:0000259" key="2">
    <source>
        <dbReference type="Pfam" id="PF13280"/>
    </source>
</evidence>
<organism evidence="5 6">
    <name type="scientific">Micrococcus lylae</name>
    <dbReference type="NCBI Taxonomy" id="1273"/>
    <lineage>
        <taxon>Bacteria</taxon>
        <taxon>Bacillati</taxon>
        <taxon>Actinomycetota</taxon>
        <taxon>Actinomycetes</taxon>
        <taxon>Micrococcales</taxon>
        <taxon>Micrococcaceae</taxon>
        <taxon>Micrococcus</taxon>
    </lineage>
</organism>
<name>A0ABY2JZ58_9MICC</name>
<evidence type="ECO:0000313" key="6">
    <source>
        <dbReference type="Proteomes" id="UP000297477"/>
    </source>
</evidence>
<reference evidence="5 6" key="1">
    <citation type="submission" date="2019-03" db="EMBL/GenBank/DDBJ databases">
        <title>Reclassification of Micrococcus aloeverae and Micrococcus yunnanensis as later heterotypic synonyms of Micrococcus luteus.</title>
        <authorList>
            <person name="Huang C.-H."/>
        </authorList>
    </citation>
    <scope>NUCLEOTIDE SEQUENCE [LARGE SCALE GENOMIC DNA]</scope>
    <source>
        <strain evidence="5 6">BCRC 12151</strain>
    </source>
</reference>
<evidence type="ECO:0000259" key="3">
    <source>
        <dbReference type="Pfam" id="PF19187"/>
    </source>
</evidence>
<dbReference type="Pfam" id="PF13280">
    <property type="entry name" value="WYL"/>
    <property type="match status" value="2"/>
</dbReference>
<evidence type="ECO:0000313" key="5">
    <source>
        <dbReference type="EMBL" id="TFH98057.1"/>
    </source>
</evidence>
<dbReference type="PROSITE" id="PS52050">
    <property type="entry name" value="WYL"/>
    <property type="match status" value="1"/>
</dbReference>
<keyword evidence="6" id="KW-1185">Reference proteome</keyword>